<evidence type="ECO:0000313" key="4">
    <source>
        <dbReference type="EnsemblMetazoa" id="HelroP179670"/>
    </source>
</evidence>
<dbReference type="InterPro" id="IPR011993">
    <property type="entry name" value="PH-like_dom_sf"/>
</dbReference>
<feature type="region of interest" description="Disordered" evidence="1">
    <location>
        <begin position="15"/>
        <end position="39"/>
    </location>
</feature>
<evidence type="ECO:0000259" key="2">
    <source>
        <dbReference type="PROSITE" id="PS01179"/>
    </source>
</evidence>
<dbReference type="KEGG" id="hro:HELRODRAFT_179670"/>
<reference evidence="3 5" key="2">
    <citation type="journal article" date="2013" name="Nature">
        <title>Insights into bilaterian evolution from three spiralian genomes.</title>
        <authorList>
            <person name="Simakov O."/>
            <person name="Marletaz F."/>
            <person name="Cho S.J."/>
            <person name="Edsinger-Gonzales E."/>
            <person name="Havlak P."/>
            <person name="Hellsten U."/>
            <person name="Kuo D.H."/>
            <person name="Larsson T."/>
            <person name="Lv J."/>
            <person name="Arendt D."/>
            <person name="Savage R."/>
            <person name="Osoegawa K."/>
            <person name="de Jong P."/>
            <person name="Grimwood J."/>
            <person name="Chapman J.A."/>
            <person name="Shapiro H."/>
            <person name="Aerts A."/>
            <person name="Otillar R.P."/>
            <person name="Terry A.Y."/>
            <person name="Boore J.L."/>
            <person name="Grigoriev I.V."/>
            <person name="Lindberg D.R."/>
            <person name="Seaver E.C."/>
            <person name="Weisblat D.A."/>
            <person name="Putnam N.H."/>
            <person name="Rokhsar D.S."/>
        </authorList>
    </citation>
    <scope>NUCLEOTIDE SEQUENCE</scope>
</reference>
<dbReference type="CTD" id="20207403"/>
<feature type="domain" description="PID" evidence="2">
    <location>
        <begin position="44"/>
        <end position="122"/>
    </location>
</feature>
<dbReference type="EMBL" id="KB097542">
    <property type="protein sequence ID" value="ESN95085.1"/>
    <property type="molecule type" value="Genomic_DNA"/>
</dbReference>
<dbReference type="InterPro" id="IPR006020">
    <property type="entry name" value="PTB/PI_dom"/>
</dbReference>
<feature type="compositionally biased region" description="Basic and acidic residues" evidence="1">
    <location>
        <begin position="22"/>
        <end position="39"/>
    </location>
</feature>
<gene>
    <name evidence="4" type="primary">20207403</name>
    <name evidence="3" type="ORF">HELRODRAFT_179670</name>
</gene>
<dbReference type="PANTHER" id="PTHR11232">
    <property type="entry name" value="PHOSPHOTYROSINE INTERACTION DOMAIN-CONTAINING FAMILY MEMBER"/>
    <property type="match status" value="1"/>
</dbReference>
<dbReference type="Proteomes" id="UP000015101">
    <property type="component" value="Unassembled WGS sequence"/>
</dbReference>
<dbReference type="InterPro" id="IPR051133">
    <property type="entry name" value="Adapter_Engulfment-Domain"/>
</dbReference>
<dbReference type="Pfam" id="PF00640">
    <property type="entry name" value="PID"/>
    <property type="match status" value="1"/>
</dbReference>
<dbReference type="EMBL" id="AMQM01006913">
    <property type="status" value="NOT_ANNOTATED_CDS"/>
    <property type="molecule type" value="Genomic_DNA"/>
</dbReference>
<organism evidence="4 5">
    <name type="scientific">Helobdella robusta</name>
    <name type="common">Californian leech</name>
    <dbReference type="NCBI Taxonomy" id="6412"/>
    <lineage>
        <taxon>Eukaryota</taxon>
        <taxon>Metazoa</taxon>
        <taxon>Spiralia</taxon>
        <taxon>Lophotrochozoa</taxon>
        <taxon>Annelida</taxon>
        <taxon>Clitellata</taxon>
        <taxon>Hirudinea</taxon>
        <taxon>Rhynchobdellida</taxon>
        <taxon>Glossiphoniidae</taxon>
        <taxon>Helobdella</taxon>
    </lineage>
</organism>
<dbReference type="InParanoid" id="T1FF04"/>
<protein>
    <recommendedName>
        <fullName evidence="2">PID domain-containing protein</fullName>
    </recommendedName>
</protein>
<evidence type="ECO:0000256" key="1">
    <source>
        <dbReference type="SAM" id="MobiDB-lite"/>
    </source>
</evidence>
<evidence type="ECO:0000313" key="5">
    <source>
        <dbReference type="Proteomes" id="UP000015101"/>
    </source>
</evidence>
<evidence type="ECO:0000313" key="3">
    <source>
        <dbReference type="EMBL" id="ESN95085.1"/>
    </source>
</evidence>
<reference evidence="5" key="1">
    <citation type="submission" date="2012-12" db="EMBL/GenBank/DDBJ databases">
        <authorList>
            <person name="Hellsten U."/>
            <person name="Grimwood J."/>
            <person name="Chapman J.A."/>
            <person name="Shapiro H."/>
            <person name="Aerts A."/>
            <person name="Otillar R.P."/>
            <person name="Terry A.Y."/>
            <person name="Boore J.L."/>
            <person name="Simakov O."/>
            <person name="Marletaz F."/>
            <person name="Cho S.-J."/>
            <person name="Edsinger-Gonzales E."/>
            <person name="Havlak P."/>
            <person name="Kuo D.-H."/>
            <person name="Larsson T."/>
            <person name="Lv J."/>
            <person name="Arendt D."/>
            <person name="Savage R."/>
            <person name="Osoegawa K."/>
            <person name="de Jong P."/>
            <person name="Lindberg D.R."/>
            <person name="Seaver E.C."/>
            <person name="Weisblat D.A."/>
            <person name="Putnam N.H."/>
            <person name="Grigoriev I.V."/>
            <person name="Rokhsar D.S."/>
        </authorList>
    </citation>
    <scope>NUCLEOTIDE SEQUENCE</scope>
</reference>
<dbReference type="SUPFAM" id="SSF50729">
    <property type="entry name" value="PH domain-like"/>
    <property type="match status" value="1"/>
</dbReference>
<reference evidence="4" key="3">
    <citation type="submission" date="2015-06" db="UniProtKB">
        <authorList>
            <consortium name="EnsemblMetazoa"/>
        </authorList>
    </citation>
    <scope>IDENTIFICATION</scope>
</reference>
<dbReference type="OrthoDB" id="9999955at2759"/>
<dbReference type="GeneID" id="20207403"/>
<dbReference type="PANTHER" id="PTHR11232:SF74">
    <property type="entry name" value="PTB DOMAIN-CONTAINING ADAPTER PROTEIN CED-6-LIKE PROTEIN"/>
    <property type="match status" value="1"/>
</dbReference>
<dbReference type="STRING" id="6412.T1FF04"/>
<dbReference type="eggNOG" id="KOG3536">
    <property type="taxonomic scope" value="Eukaryota"/>
</dbReference>
<dbReference type="HOGENOM" id="CLU_1379496_0_0_1"/>
<dbReference type="EnsemblMetazoa" id="HelroT179670">
    <property type="protein sequence ID" value="HelroP179670"/>
    <property type="gene ID" value="HelroG179670"/>
</dbReference>
<sequence length="198" mass="22023">MEMIRRIISSGSVASGFSSRRQNNDNKLEESPPDYKDPDKVASGISFRVRYFGSTLVEELTEEGASYGDSITTKAITAIITFAFASGHKIKKVELKVSVKGIMVTDAQTHRCISNLDIHRLATLKMILIISYGLNRFNEETFKQSQTITLTIASSFKLAQEMQNNEHEKPSDSTTSDNINNIAKNTIINGIINSEQQQ</sequence>
<dbReference type="AlphaFoldDB" id="T1FF04"/>
<keyword evidence="5" id="KW-1185">Reference proteome</keyword>
<proteinExistence type="predicted"/>
<name>T1FF04_HELRO</name>
<dbReference type="Gene3D" id="2.30.29.30">
    <property type="entry name" value="Pleckstrin-homology domain (PH domain)/Phosphotyrosine-binding domain (PTB)"/>
    <property type="match status" value="1"/>
</dbReference>
<accession>T1FF04</accession>
<dbReference type="RefSeq" id="XP_009026740.1">
    <property type="nucleotide sequence ID" value="XM_009028492.1"/>
</dbReference>
<dbReference type="PROSITE" id="PS01179">
    <property type="entry name" value="PID"/>
    <property type="match status" value="1"/>
</dbReference>